<evidence type="ECO:0000313" key="4">
    <source>
        <dbReference type="Proteomes" id="UP001470230"/>
    </source>
</evidence>
<evidence type="ECO:0000256" key="1">
    <source>
        <dbReference type="ARBA" id="ARBA00022737"/>
    </source>
</evidence>
<reference evidence="3 4" key="1">
    <citation type="submission" date="2024-04" db="EMBL/GenBank/DDBJ databases">
        <title>Tritrichomonas musculus Genome.</title>
        <authorList>
            <person name="Alves-Ferreira E."/>
            <person name="Grigg M."/>
            <person name="Lorenzi H."/>
            <person name="Galac M."/>
        </authorList>
    </citation>
    <scope>NUCLEOTIDE SEQUENCE [LARGE SCALE GENOMIC DNA]</scope>
    <source>
        <strain evidence="3 4">EAF2021</strain>
    </source>
</reference>
<keyword evidence="2" id="KW-0040">ANK repeat</keyword>
<proteinExistence type="predicted"/>
<dbReference type="PANTHER" id="PTHR24123:SF33">
    <property type="entry name" value="PROTEIN HOS4"/>
    <property type="match status" value="1"/>
</dbReference>
<evidence type="ECO:0000256" key="2">
    <source>
        <dbReference type="ARBA" id="ARBA00023043"/>
    </source>
</evidence>
<dbReference type="InterPro" id="IPR036770">
    <property type="entry name" value="Ankyrin_rpt-contain_sf"/>
</dbReference>
<evidence type="ECO:0008006" key="5">
    <source>
        <dbReference type="Google" id="ProtNLM"/>
    </source>
</evidence>
<gene>
    <name evidence="3" type="ORF">M9Y10_039830</name>
</gene>
<sequence>MMETTKYFNGMQKIYRNILDFIEKEDYENESSKSYLNFNFNSISKDEKREMIKEILLIISCISKYHYRSSLSESQIQKILLDYKDQIEQTFSNREIFNIFKDNKQIILFLLKQKMITLDNSICNILTKYNDFFSIEINSFRGLQNQNDREFEKKREIGENDSFICEIIRKDLIVDFVKYVNQTNLNLESEIKHSIFETHQFLNEQKNVTLVDYAAYFGSIQIFKYLHINNVKLDEKIMKYAIHGKNTELISMIESELKNVDDYQIKKFVNEAIKCHHNEIADYFLDKLENHDEIKSYLHKRIIRYHNYQYLNGTENWSNYADLFIENNYVSIVKTILNNFEDDIDKTLQRYEEKGCKTFLSLAIENENIEIVKYLINDLNASTSYFATDFLYDSIEFCTNKTLLYLAVERENAEIVRILLENNCFSNSKEFYHDKDYYSEYFFIEEDAENANAYNNKIIFVHETKFALATAVENGDKDIVELLLNYEQIDVNSMNCISHSFSLHEDSIFNYYKEEKTALSIAVEKGDIEIVKILLRKSNIDVNKLLKKRFIDVNKYRSLDSDGHFIYKLDSCNKKDYTRRFTAVDIAKEKGDQKLYQLLLNL</sequence>
<dbReference type="InterPro" id="IPR051165">
    <property type="entry name" value="Multifunctional_ANK_Repeat"/>
</dbReference>
<dbReference type="SMART" id="SM00248">
    <property type="entry name" value="ANK"/>
    <property type="match status" value="6"/>
</dbReference>
<dbReference type="EMBL" id="JAPFFF010000067">
    <property type="protein sequence ID" value="KAK8836198.1"/>
    <property type="molecule type" value="Genomic_DNA"/>
</dbReference>
<evidence type="ECO:0000313" key="3">
    <source>
        <dbReference type="EMBL" id="KAK8836198.1"/>
    </source>
</evidence>
<dbReference type="Gene3D" id="1.25.40.20">
    <property type="entry name" value="Ankyrin repeat-containing domain"/>
    <property type="match status" value="3"/>
</dbReference>
<keyword evidence="1" id="KW-0677">Repeat</keyword>
<dbReference type="InterPro" id="IPR002110">
    <property type="entry name" value="Ankyrin_rpt"/>
</dbReference>
<comment type="caution">
    <text evidence="3">The sequence shown here is derived from an EMBL/GenBank/DDBJ whole genome shotgun (WGS) entry which is preliminary data.</text>
</comment>
<keyword evidence="4" id="KW-1185">Reference proteome</keyword>
<dbReference type="PANTHER" id="PTHR24123">
    <property type="entry name" value="ANKYRIN REPEAT-CONTAINING"/>
    <property type="match status" value="1"/>
</dbReference>
<organism evidence="3 4">
    <name type="scientific">Tritrichomonas musculus</name>
    <dbReference type="NCBI Taxonomy" id="1915356"/>
    <lineage>
        <taxon>Eukaryota</taxon>
        <taxon>Metamonada</taxon>
        <taxon>Parabasalia</taxon>
        <taxon>Tritrichomonadida</taxon>
        <taxon>Tritrichomonadidae</taxon>
        <taxon>Tritrichomonas</taxon>
    </lineage>
</organism>
<dbReference type="Proteomes" id="UP001470230">
    <property type="component" value="Unassembled WGS sequence"/>
</dbReference>
<dbReference type="Pfam" id="PF12796">
    <property type="entry name" value="Ank_2"/>
    <property type="match status" value="2"/>
</dbReference>
<name>A0ABR2GQI7_9EUKA</name>
<protein>
    <recommendedName>
        <fullName evidence="5">DUF3447 domain-containing protein</fullName>
    </recommendedName>
</protein>
<accession>A0ABR2GQI7</accession>
<dbReference type="SUPFAM" id="SSF48403">
    <property type="entry name" value="Ankyrin repeat"/>
    <property type="match status" value="1"/>
</dbReference>